<evidence type="ECO:0000313" key="2">
    <source>
        <dbReference type="Proteomes" id="UP000608522"/>
    </source>
</evidence>
<organism evidence="1 2">
    <name type="scientific">Streptomyces spororaveus</name>
    <dbReference type="NCBI Taxonomy" id="284039"/>
    <lineage>
        <taxon>Bacteria</taxon>
        <taxon>Bacillati</taxon>
        <taxon>Actinomycetota</taxon>
        <taxon>Actinomycetes</taxon>
        <taxon>Kitasatosporales</taxon>
        <taxon>Streptomycetaceae</taxon>
        <taxon>Streptomyces</taxon>
    </lineage>
</organism>
<reference evidence="2" key="1">
    <citation type="submission" date="2023-07" db="EMBL/GenBank/DDBJ databases">
        <title>Whole genome shotgun sequence of Streptomyces spororaveus NBRC 15456.</title>
        <authorList>
            <person name="Komaki H."/>
            <person name="Tamura T."/>
        </authorList>
    </citation>
    <scope>NUCLEOTIDE SEQUENCE [LARGE SCALE GENOMIC DNA]</scope>
    <source>
        <strain evidence="2">NBRC 15456</strain>
    </source>
</reference>
<dbReference type="Proteomes" id="UP000608522">
    <property type="component" value="Unassembled WGS sequence"/>
</dbReference>
<proteinExistence type="predicted"/>
<gene>
    <name evidence="1" type="ORF">Sspor_17660</name>
</gene>
<name>A0ABQ3T727_9ACTN</name>
<protein>
    <submittedName>
        <fullName evidence="1">Uncharacterized protein</fullName>
    </submittedName>
</protein>
<comment type="caution">
    <text evidence="1">The sequence shown here is derived from an EMBL/GenBank/DDBJ whole genome shotgun (WGS) entry which is preliminary data.</text>
</comment>
<accession>A0ABQ3T727</accession>
<keyword evidence="2" id="KW-1185">Reference proteome</keyword>
<dbReference type="EMBL" id="BNED01000005">
    <property type="protein sequence ID" value="GHI76205.1"/>
    <property type="molecule type" value="Genomic_DNA"/>
</dbReference>
<evidence type="ECO:0000313" key="1">
    <source>
        <dbReference type="EMBL" id="GHI76205.1"/>
    </source>
</evidence>
<sequence length="68" mass="6917">MDIRIPCCRVRAYLGQGIHLAEGLLLRPQAQAGGALVSPGVRYGGLPFAAVRLAGGTVAAEGGEADLD</sequence>